<reference evidence="2 3" key="1">
    <citation type="journal article" date="2016" name="Nat. Commun.">
        <title>Thousands of microbial genomes shed light on interconnected biogeochemical processes in an aquifer system.</title>
        <authorList>
            <person name="Anantharaman K."/>
            <person name="Brown C.T."/>
            <person name="Hug L.A."/>
            <person name="Sharon I."/>
            <person name="Castelle C.J."/>
            <person name="Probst A.J."/>
            <person name="Thomas B.C."/>
            <person name="Singh A."/>
            <person name="Wilkins M.J."/>
            <person name="Karaoz U."/>
            <person name="Brodie E.L."/>
            <person name="Williams K.H."/>
            <person name="Hubbard S.S."/>
            <person name="Banfield J.F."/>
        </authorList>
    </citation>
    <scope>NUCLEOTIDE SEQUENCE [LARGE SCALE GENOMIC DNA]</scope>
</reference>
<dbReference type="EMBL" id="MGAE01000006">
    <property type="protein sequence ID" value="OGK40072.1"/>
    <property type="molecule type" value="Genomic_DNA"/>
</dbReference>
<gene>
    <name evidence="2" type="ORF">A3F34_01520</name>
</gene>
<dbReference type="PANTHER" id="PTHR43575">
    <property type="entry name" value="PROTEIN ABCI7, CHLOROPLASTIC"/>
    <property type="match status" value="1"/>
</dbReference>
<accession>A0A1F7I9S2</accession>
<dbReference type="AlphaFoldDB" id="A0A1F7I9S2"/>
<feature type="domain" description="SUF system FeS cluster assembly SufBD core" evidence="1">
    <location>
        <begin position="34"/>
        <end position="170"/>
    </location>
</feature>
<protein>
    <recommendedName>
        <fullName evidence="1">SUF system FeS cluster assembly SufBD core domain-containing protein</fullName>
    </recommendedName>
</protein>
<dbReference type="InterPro" id="IPR037284">
    <property type="entry name" value="SUF_FeS_clus_asmbl_SufBD_sf"/>
</dbReference>
<name>A0A1F7I9S2_9BACT</name>
<dbReference type="Pfam" id="PF01458">
    <property type="entry name" value="SUFBD_core"/>
    <property type="match status" value="1"/>
</dbReference>
<dbReference type="InterPro" id="IPR055346">
    <property type="entry name" value="Fe-S_cluster_assembly_SufBD"/>
</dbReference>
<dbReference type="InterPro" id="IPR000825">
    <property type="entry name" value="SUF_FeS_clus_asmbl_SufBD_core"/>
</dbReference>
<dbReference type="SUPFAM" id="SSF101960">
    <property type="entry name" value="Stabilizer of iron transporter SufD"/>
    <property type="match status" value="1"/>
</dbReference>
<evidence type="ECO:0000313" key="3">
    <source>
        <dbReference type="Proteomes" id="UP000179024"/>
    </source>
</evidence>
<evidence type="ECO:0000259" key="1">
    <source>
        <dbReference type="Pfam" id="PF01458"/>
    </source>
</evidence>
<dbReference type="PANTHER" id="PTHR43575:SF1">
    <property type="entry name" value="PROTEIN ABCI7, CHLOROPLASTIC"/>
    <property type="match status" value="1"/>
</dbReference>
<organism evidence="2 3">
    <name type="scientific">Candidatus Roizmanbacteria bacterium RIFCSPHIGHO2_12_FULL_44_10</name>
    <dbReference type="NCBI Taxonomy" id="1802054"/>
    <lineage>
        <taxon>Bacteria</taxon>
        <taxon>Candidatus Roizmaniibacteriota</taxon>
    </lineage>
</organism>
<sequence length="187" mass="20961">MVKLIKVKENSKGSYRITKSGRHVFLLENYSGTFSVDIESENSEVYIFGLYIGKDQDHFNLNTIQRHVVGNSVSDLLIKGVFFGESKFLYEGLIRIEKKAQKSNAYQKNQNLILSDKVFVDSRPFLEILANDVRCTHGSTTGKISQEQIFYLQARGLDGAEAQKLIVAGFTDEIFIKIASLADPGSV</sequence>
<evidence type="ECO:0000313" key="2">
    <source>
        <dbReference type="EMBL" id="OGK40072.1"/>
    </source>
</evidence>
<dbReference type="Proteomes" id="UP000179024">
    <property type="component" value="Unassembled WGS sequence"/>
</dbReference>
<proteinExistence type="predicted"/>
<dbReference type="GO" id="GO:0016226">
    <property type="term" value="P:iron-sulfur cluster assembly"/>
    <property type="evidence" value="ECO:0007669"/>
    <property type="project" value="InterPro"/>
</dbReference>
<comment type="caution">
    <text evidence="2">The sequence shown here is derived from an EMBL/GenBank/DDBJ whole genome shotgun (WGS) entry which is preliminary data.</text>
</comment>